<dbReference type="PANTHER" id="PTHR31048">
    <property type="entry name" value="OS03G0233200 PROTEIN"/>
    <property type="match status" value="1"/>
</dbReference>
<feature type="chain" id="PRO_5043316081" description="Thaumatin-like protein" evidence="2">
    <location>
        <begin position="24"/>
        <end position="336"/>
    </location>
</feature>
<dbReference type="PROSITE" id="PS51367">
    <property type="entry name" value="THAUMATIN_2"/>
    <property type="match status" value="1"/>
</dbReference>
<dbReference type="SUPFAM" id="SSF49870">
    <property type="entry name" value="Osmotin, thaumatin-like protein"/>
    <property type="match status" value="1"/>
</dbReference>
<reference evidence="3 4" key="1">
    <citation type="journal article" date="2021" name="Commun. Biol.">
        <title>The genome of Shorea leprosula (Dipterocarpaceae) highlights the ecological relevance of drought in aseasonal tropical rainforests.</title>
        <authorList>
            <person name="Ng K.K.S."/>
            <person name="Kobayashi M.J."/>
            <person name="Fawcett J.A."/>
            <person name="Hatakeyama M."/>
            <person name="Paape T."/>
            <person name="Ng C.H."/>
            <person name="Ang C.C."/>
            <person name="Tnah L.H."/>
            <person name="Lee C.T."/>
            <person name="Nishiyama T."/>
            <person name="Sese J."/>
            <person name="O'Brien M.J."/>
            <person name="Copetti D."/>
            <person name="Mohd Noor M.I."/>
            <person name="Ong R.C."/>
            <person name="Putra M."/>
            <person name="Sireger I.Z."/>
            <person name="Indrioko S."/>
            <person name="Kosugi Y."/>
            <person name="Izuno A."/>
            <person name="Isagi Y."/>
            <person name="Lee S.L."/>
            <person name="Shimizu K.K."/>
        </authorList>
    </citation>
    <scope>NUCLEOTIDE SEQUENCE [LARGE SCALE GENOMIC DNA]</scope>
    <source>
        <strain evidence="3">214</strain>
    </source>
</reference>
<dbReference type="CDD" id="cd09218">
    <property type="entry name" value="TLP-PA"/>
    <property type="match status" value="1"/>
</dbReference>
<feature type="signal peptide" evidence="2">
    <location>
        <begin position="1"/>
        <end position="23"/>
    </location>
</feature>
<protein>
    <recommendedName>
        <fullName evidence="5">Thaumatin-like protein</fullName>
    </recommendedName>
</protein>
<dbReference type="InterPro" id="IPR001938">
    <property type="entry name" value="Thaumatin"/>
</dbReference>
<organism evidence="3 4">
    <name type="scientific">Rubroshorea leprosula</name>
    <dbReference type="NCBI Taxonomy" id="152421"/>
    <lineage>
        <taxon>Eukaryota</taxon>
        <taxon>Viridiplantae</taxon>
        <taxon>Streptophyta</taxon>
        <taxon>Embryophyta</taxon>
        <taxon>Tracheophyta</taxon>
        <taxon>Spermatophyta</taxon>
        <taxon>Magnoliopsida</taxon>
        <taxon>eudicotyledons</taxon>
        <taxon>Gunneridae</taxon>
        <taxon>Pentapetalae</taxon>
        <taxon>rosids</taxon>
        <taxon>malvids</taxon>
        <taxon>Malvales</taxon>
        <taxon>Dipterocarpaceae</taxon>
        <taxon>Rubroshorea</taxon>
    </lineage>
</organism>
<keyword evidence="2" id="KW-0732">Signal</keyword>
<proteinExistence type="predicted"/>
<evidence type="ECO:0008006" key="5">
    <source>
        <dbReference type="Google" id="ProtNLM"/>
    </source>
</evidence>
<dbReference type="Proteomes" id="UP001054252">
    <property type="component" value="Unassembled WGS sequence"/>
</dbReference>
<dbReference type="FunFam" id="2.60.110.10:FF:000001">
    <property type="entry name" value="THAUMATIN-LIKE PROTEIN 1"/>
    <property type="match status" value="1"/>
</dbReference>
<sequence length="336" mass="35412">MVSLQLPMVLAVFFLQLRSGVYSSTFTIRNKCDYPVWPGILSVAGTPELSTTGFLLQPGESSSLSVPTSWSGRLGGRTLCTQDSFGKFSCLTGDCGSSTMECAGGGAAPPATLAKFTLNCAGGLDFYEFSLVNRYNLPMMVAPQGGTGGNCSSTGCAIDLNKDCPVELKIIDGSNEGVACKSAGDAFGDAQYCCRGAHASPDTCKPNTYSEFFKNACPQVYSYAYDDVTSTSTCAGADFIVTFCPGLSTRLNLIPNAAKPVLKDTAAKTRPCSIAPTTATGHVVHALPRNPRRLLAKPSDVNFHAPPSTSNEKSWNLDKLDPPSPPAPTGNRPIHH</sequence>
<evidence type="ECO:0000256" key="2">
    <source>
        <dbReference type="SAM" id="SignalP"/>
    </source>
</evidence>
<evidence type="ECO:0000313" key="4">
    <source>
        <dbReference type="Proteomes" id="UP001054252"/>
    </source>
</evidence>
<dbReference type="Pfam" id="PF00314">
    <property type="entry name" value="Thaumatin"/>
    <property type="match status" value="1"/>
</dbReference>
<name>A0AAV5MQ43_9ROSI</name>
<dbReference type="Gene3D" id="2.60.110.10">
    <property type="entry name" value="Thaumatin"/>
    <property type="match status" value="1"/>
</dbReference>
<dbReference type="EMBL" id="BPVZ01000526">
    <property type="protein sequence ID" value="GKV51675.1"/>
    <property type="molecule type" value="Genomic_DNA"/>
</dbReference>
<dbReference type="AlphaFoldDB" id="A0AAV5MQ43"/>
<evidence type="ECO:0000256" key="1">
    <source>
        <dbReference type="SAM" id="MobiDB-lite"/>
    </source>
</evidence>
<gene>
    <name evidence="3" type="ORF">SLEP1_g58307</name>
</gene>
<accession>A0AAV5MQ43</accession>
<keyword evidence="4" id="KW-1185">Reference proteome</keyword>
<feature type="region of interest" description="Disordered" evidence="1">
    <location>
        <begin position="298"/>
        <end position="336"/>
    </location>
</feature>
<dbReference type="PRINTS" id="PR00347">
    <property type="entry name" value="THAUMATIN"/>
</dbReference>
<dbReference type="InterPro" id="IPR037176">
    <property type="entry name" value="Osmotin/thaumatin-like_sf"/>
</dbReference>
<dbReference type="SMART" id="SM00205">
    <property type="entry name" value="THN"/>
    <property type="match status" value="1"/>
</dbReference>
<comment type="caution">
    <text evidence="3">The sequence shown here is derived from an EMBL/GenBank/DDBJ whole genome shotgun (WGS) entry which is preliminary data.</text>
</comment>
<evidence type="ECO:0000313" key="3">
    <source>
        <dbReference type="EMBL" id="GKV51675.1"/>
    </source>
</evidence>